<dbReference type="PANTHER" id="PTHR19446">
    <property type="entry name" value="REVERSE TRANSCRIPTASES"/>
    <property type="match status" value="1"/>
</dbReference>
<evidence type="ECO:0000313" key="2">
    <source>
        <dbReference type="EMBL" id="CAF0878483.1"/>
    </source>
</evidence>
<evidence type="ECO:0000259" key="1">
    <source>
        <dbReference type="PROSITE" id="PS50878"/>
    </source>
</evidence>
<reference evidence="2" key="1">
    <citation type="submission" date="2021-02" db="EMBL/GenBank/DDBJ databases">
        <authorList>
            <person name="Nowell W R."/>
        </authorList>
    </citation>
    <scope>NUCLEOTIDE SEQUENCE</scope>
    <source>
        <strain evidence="2">Ploen Becks lab</strain>
    </source>
</reference>
<dbReference type="EMBL" id="CAJNOC010001613">
    <property type="protein sequence ID" value="CAF0878483.1"/>
    <property type="molecule type" value="Genomic_DNA"/>
</dbReference>
<dbReference type="Pfam" id="PF00078">
    <property type="entry name" value="RVT_1"/>
    <property type="match status" value="1"/>
</dbReference>
<comment type="caution">
    <text evidence="2">The sequence shown here is derived from an EMBL/GenBank/DDBJ whole genome shotgun (WGS) entry which is preliminary data.</text>
</comment>
<dbReference type="PROSITE" id="PS50878">
    <property type="entry name" value="RT_POL"/>
    <property type="match status" value="1"/>
</dbReference>
<dbReference type="InterPro" id="IPR000477">
    <property type="entry name" value="RT_dom"/>
</dbReference>
<dbReference type="AlphaFoldDB" id="A0A813Y036"/>
<name>A0A813Y036_9BILA</name>
<sequence>MIQDLLQNFFIEIKYYRQNDSRLNLIFLDASKAFDKLWRDGLFFKLLNNVPDPIWRILYNYYRLSKIKIKYQDDLSGLIDTTEGVKQGGVLSPYLFNYFINDLIKRCAELNVGAKMNDINLSILAY</sequence>
<dbReference type="OrthoDB" id="10065625at2759"/>
<protein>
    <recommendedName>
        <fullName evidence="1">Reverse transcriptase domain-containing protein</fullName>
    </recommendedName>
</protein>
<accession>A0A813Y036</accession>
<keyword evidence="3" id="KW-1185">Reference proteome</keyword>
<gene>
    <name evidence="2" type="ORF">OXX778_LOCUS10292</name>
</gene>
<proteinExistence type="predicted"/>
<evidence type="ECO:0000313" key="3">
    <source>
        <dbReference type="Proteomes" id="UP000663879"/>
    </source>
</evidence>
<dbReference type="Proteomes" id="UP000663879">
    <property type="component" value="Unassembled WGS sequence"/>
</dbReference>
<organism evidence="2 3">
    <name type="scientific">Brachionus calyciflorus</name>
    <dbReference type="NCBI Taxonomy" id="104777"/>
    <lineage>
        <taxon>Eukaryota</taxon>
        <taxon>Metazoa</taxon>
        <taxon>Spiralia</taxon>
        <taxon>Gnathifera</taxon>
        <taxon>Rotifera</taxon>
        <taxon>Eurotatoria</taxon>
        <taxon>Monogononta</taxon>
        <taxon>Pseudotrocha</taxon>
        <taxon>Ploima</taxon>
        <taxon>Brachionidae</taxon>
        <taxon>Brachionus</taxon>
    </lineage>
</organism>
<feature type="domain" description="Reverse transcriptase" evidence="1">
    <location>
        <begin position="1"/>
        <end position="126"/>
    </location>
</feature>